<proteinExistence type="predicted"/>
<keyword evidence="2" id="KW-1185">Reference proteome</keyword>
<evidence type="ECO:0000313" key="1">
    <source>
        <dbReference type="EMBL" id="OBY64258.1"/>
    </source>
</evidence>
<evidence type="ECO:0008006" key="3">
    <source>
        <dbReference type="Google" id="ProtNLM"/>
    </source>
</evidence>
<reference evidence="2" key="1">
    <citation type="submission" date="2016-02" db="EMBL/GenBank/DDBJ databases">
        <authorList>
            <person name="Shin S.-K."/>
            <person name="Yi H."/>
            <person name="Kim E."/>
        </authorList>
    </citation>
    <scope>NUCLEOTIDE SEQUENCE [LARGE SCALE GENOMIC DNA]</scope>
    <source>
        <strain evidence="2">LPB0003</strain>
    </source>
</reference>
<organism evidence="1 2">
    <name type="scientific">Polaribacter vadi</name>
    <dbReference type="NCBI Taxonomy" id="1774273"/>
    <lineage>
        <taxon>Bacteria</taxon>
        <taxon>Pseudomonadati</taxon>
        <taxon>Bacteroidota</taxon>
        <taxon>Flavobacteriia</taxon>
        <taxon>Flavobacteriales</taxon>
        <taxon>Flavobacteriaceae</taxon>
    </lineage>
</organism>
<dbReference type="AlphaFoldDB" id="A0A1B8TXB9"/>
<dbReference type="OrthoDB" id="979732at2"/>
<dbReference type="STRING" id="1774273.LPB03_04835"/>
<dbReference type="RefSeq" id="WP_065319008.1">
    <property type="nucleotide sequence ID" value="NZ_CAXBLX010000021.1"/>
</dbReference>
<dbReference type="Proteomes" id="UP000092584">
    <property type="component" value="Unassembled WGS sequence"/>
</dbReference>
<accession>A0A1B8TXB9</accession>
<gene>
    <name evidence="1" type="ORF">LPB3_07660</name>
</gene>
<dbReference type="KEGG" id="pob:LPB03_04835"/>
<dbReference type="EMBL" id="LSFM01000022">
    <property type="protein sequence ID" value="OBY64258.1"/>
    <property type="molecule type" value="Genomic_DNA"/>
</dbReference>
<comment type="caution">
    <text evidence="1">The sequence shown here is derived from an EMBL/GenBank/DDBJ whole genome shotgun (WGS) entry which is preliminary data.</text>
</comment>
<protein>
    <recommendedName>
        <fullName evidence="3">Co-chaperone DjlA N-terminal domain-containing protein</fullName>
    </recommendedName>
</protein>
<sequence length="135" mass="15755">MYKKLNTNFYKNVAKLFYAIAAVDKVIKEEEFTALKKIVKKEWLTLDESEDEYSTDAAYQIEFVFEGLQFKGLDAYDCYNEFIEYKNKHSYFFTDQLNSLIMKTADKIASSYAGKNKSELIMLAKLDLNLKTKTS</sequence>
<evidence type="ECO:0000313" key="2">
    <source>
        <dbReference type="Proteomes" id="UP000092584"/>
    </source>
</evidence>
<name>A0A1B8TXB9_9FLAO</name>